<organism evidence="1">
    <name type="scientific">uncultured bacterium</name>
    <name type="common">gcode 4</name>
    <dbReference type="NCBI Taxonomy" id="1234023"/>
    <lineage>
        <taxon>Bacteria</taxon>
        <taxon>environmental samples</taxon>
    </lineage>
</organism>
<proteinExistence type="predicted"/>
<gene>
    <name evidence="1" type="ORF">ACD_49C00067G0059</name>
</gene>
<evidence type="ECO:0000313" key="1">
    <source>
        <dbReference type="EMBL" id="EKD66073.1"/>
    </source>
</evidence>
<sequence length="49" mass="5833">MTQKEKLNRNLRKIAKDWIKGSFDLQKKVFEKDSKTKSLFSEIKKLASF</sequence>
<reference evidence="1" key="1">
    <citation type="journal article" date="2012" name="Science">
        <title>Fermentation, hydrogen, and sulfur metabolism in multiple uncultivated bacterial phyla.</title>
        <authorList>
            <person name="Wrighton K.C."/>
            <person name="Thomas B.C."/>
            <person name="Sharon I."/>
            <person name="Miller C.S."/>
            <person name="Castelle C.J."/>
            <person name="VerBerkmoes N.C."/>
            <person name="Wilkins M.J."/>
            <person name="Hettich R.L."/>
            <person name="Lipton M.S."/>
            <person name="Williams K.H."/>
            <person name="Long P.E."/>
            <person name="Banfield J.F."/>
        </authorList>
    </citation>
    <scope>NUCLEOTIDE SEQUENCE [LARGE SCALE GENOMIC DNA]</scope>
</reference>
<accession>K2BBE1</accession>
<dbReference type="EMBL" id="AMFJ01021653">
    <property type="protein sequence ID" value="EKD66073.1"/>
    <property type="molecule type" value="Genomic_DNA"/>
</dbReference>
<comment type="caution">
    <text evidence="1">The sequence shown here is derived from an EMBL/GenBank/DDBJ whole genome shotgun (WGS) entry which is preliminary data.</text>
</comment>
<protein>
    <submittedName>
        <fullName evidence="1">Uncharacterized protein</fullName>
    </submittedName>
</protein>
<name>K2BBE1_9BACT</name>
<dbReference type="AlphaFoldDB" id="K2BBE1"/>